<name>A0A5D4S9P0_9BACI</name>
<dbReference type="SUPFAM" id="SSF52091">
    <property type="entry name" value="SpoIIaa-like"/>
    <property type="match status" value="1"/>
</dbReference>
<comment type="caution">
    <text evidence="2">The sequence shown here is derived from an EMBL/GenBank/DDBJ whole genome shotgun (WGS) entry which is preliminary data.</text>
</comment>
<accession>A0A5D4S9P0</accession>
<dbReference type="AlphaFoldDB" id="A0A5D4S9P0"/>
<dbReference type="Pfam" id="PF01740">
    <property type="entry name" value="STAS"/>
    <property type="match status" value="1"/>
</dbReference>
<protein>
    <submittedName>
        <fullName evidence="2">STAS domain-containing protein</fullName>
    </submittedName>
</protein>
<dbReference type="CDD" id="cd07041">
    <property type="entry name" value="STAS_RsbR_RsbS_like"/>
    <property type="match status" value="1"/>
</dbReference>
<organism evidence="2 3">
    <name type="scientific">Bacillus infantis</name>
    <dbReference type="NCBI Taxonomy" id="324767"/>
    <lineage>
        <taxon>Bacteria</taxon>
        <taxon>Bacillati</taxon>
        <taxon>Bacillota</taxon>
        <taxon>Bacilli</taxon>
        <taxon>Bacillales</taxon>
        <taxon>Bacillaceae</taxon>
        <taxon>Bacillus</taxon>
    </lineage>
</organism>
<dbReference type="Gene3D" id="3.30.750.24">
    <property type="entry name" value="STAS domain"/>
    <property type="match status" value="1"/>
</dbReference>
<gene>
    <name evidence="2" type="ORF">FZD47_21400</name>
</gene>
<feature type="domain" description="STAS" evidence="1">
    <location>
        <begin position="136"/>
        <end position="219"/>
    </location>
</feature>
<dbReference type="PANTHER" id="PTHR33745:SF1">
    <property type="entry name" value="RSBT ANTAGONIST PROTEIN RSBS"/>
    <property type="match status" value="1"/>
</dbReference>
<dbReference type="Proteomes" id="UP000323732">
    <property type="component" value="Unassembled WGS sequence"/>
</dbReference>
<dbReference type="RefSeq" id="WP_009795109.1">
    <property type="nucleotide sequence ID" value="NZ_JAIVAO010000002.1"/>
</dbReference>
<proteinExistence type="predicted"/>
<dbReference type="InterPro" id="IPR051932">
    <property type="entry name" value="Bact_StressResp_Reg"/>
</dbReference>
<evidence type="ECO:0000313" key="2">
    <source>
        <dbReference type="EMBL" id="TYS60365.1"/>
    </source>
</evidence>
<dbReference type="PANTHER" id="PTHR33745">
    <property type="entry name" value="RSBT ANTAGONIST PROTEIN RSBS-RELATED"/>
    <property type="match status" value="1"/>
</dbReference>
<dbReference type="InterPro" id="IPR036513">
    <property type="entry name" value="STAS_dom_sf"/>
</dbReference>
<dbReference type="PROSITE" id="PS50801">
    <property type="entry name" value="STAS"/>
    <property type="match status" value="1"/>
</dbReference>
<reference evidence="2 3" key="1">
    <citation type="submission" date="2019-08" db="EMBL/GenBank/DDBJ databases">
        <title>Bacillus genomes from the desert of Cuatro Cienegas, Coahuila.</title>
        <authorList>
            <person name="Olmedo-Alvarez G."/>
        </authorList>
    </citation>
    <scope>NUCLEOTIDE SEQUENCE [LARGE SCALE GENOMIC DNA]</scope>
    <source>
        <strain evidence="2 3">CH37_1T</strain>
    </source>
</reference>
<dbReference type="InterPro" id="IPR002645">
    <property type="entry name" value="STAS_dom"/>
</dbReference>
<dbReference type="EMBL" id="VTES01000007">
    <property type="protein sequence ID" value="TYS60365.1"/>
    <property type="molecule type" value="Genomic_DNA"/>
</dbReference>
<sequence length="247" mass="27890">MQDNKLLPLPYFKINEKLDILESSAETASLFLPAGNLLELIDDESAEKAKNVLLNKKKKRTELNMKTHSSPFALVTVHISWNGDTAHLLLIEEDDKINILAGQVEKHRQRLAETNLDLLESKESAERSYRKVLELSSPFIHISDELVLIPLFGELSEQLINQNKDRLLDMLHDSNVNRILIDFNGVGSISRDGLIFFQQLLSQFSLLGAESVLIGISPEQAKFIHNNFPGLEAKYINSLHKAIRKGL</sequence>
<evidence type="ECO:0000259" key="1">
    <source>
        <dbReference type="PROSITE" id="PS50801"/>
    </source>
</evidence>
<evidence type="ECO:0000313" key="3">
    <source>
        <dbReference type="Proteomes" id="UP000323732"/>
    </source>
</evidence>